<sequence length="141" mass="15539">MPQDPAAALSALLRQSSVEDHDEALKIANAALKANKNDVDSQHTRIIALLKLDRFDDALRAIADGSPALHARISLEHAYALYKTGKLNEATSVLQAFGLEKKRSLQHVAAQVAYRAERFDEACNIYSRLLDTDPADEENDI</sequence>
<accession>A0A8H5I2N4</accession>
<feature type="non-terminal residue" evidence="1">
    <location>
        <position position="141"/>
    </location>
</feature>
<dbReference type="AlphaFoldDB" id="A0A8H5I2N4"/>
<dbReference type="EMBL" id="JAAOAO010001245">
    <property type="protein sequence ID" value="KAF5528857.1"/>
    <property type="molecule type" value="Genomic_DNA"/>
</dbReference>
<dbReference type="Proteomes" id="UP000574317">
    <property type="component" value="Unassembled WGS sequence"/>
</dbReference>
<evidence type="ECO:0000313" key="1">
    <source>
        <dbReference type="EMBL" id="KAF5528857.1"/>
    </source>
</evidence>
<dbReference type="InterPro" id="IPR031545">
    <property type="entry name" value="SRP72_TPR-like"/>
</dbReference>
<name>A0A8H5I2N4_9HYPO</name>
<dbReference type="Gene3D" id="1.25.40.10">
    <property type="entry name" value="Tetratricopeptide repeat domain"/>
    <property type="match status" value="1"/>
</dbReference>
<dbReference type="InterPro" id="IPR011990">
    <property type="entry name" value="TPR-like_helical_dom_sf"/>
</dbReference>
<evidence type="ECO:0000313" key="2">
    <source>
        <dbReference type="Proteomes" id="UP000574317"/>
    </source>
</evidence>
<dbReference type="PANTHER" id="PTHR14094:SF9">
    <property type="entry name" value="SIGNAL RECOGNITION PARTICLE SUBUNIT SRP72"/>
    <property type="match status" value="1"/>
</dbReference>
<dbReference type="GO" id="GO:0005786">
    <property type="term" value="C:signal recognition particle, endoplasmic reticulum targeting"/>
    <property type="evidence" value="ECO:0007669"/>
    <property type="project" value="TreeGrafter"/>
</dbReference>
<protein>
    <submittedName>
        <fullName evidence="1">Signal recognition particle subunit SRP72</fullName>
    </submittedName>
</protein>
<dbReference type="SUPFAM" id="SSF48452">
    <property type="entry name" value="TPR-like"/>
    <property type="match status" value="1"/>
</dbReference>
<dbReference type="InterPro" id="IPR026270">
    <property type="entry name" value="SRP72"/>
</dbReference>
<proteinExistence type="predicted"/>
<comment type="caution">
    <text evidence="1">The sequence shown here is derived from an EMBL/GenBank/DDBJ whole genome shotgun (WGS) entry which is preliminary data.</text>
</comment>
<reference evidence="1 2" key="1">
    <citation type="submission" date="2020-05" db="EMBL/GenBank/DDBJ databases">
        <title>Identification and distribution of gene clusters putatively required for synthesis of sphingolipid metabolism inhibitors in phylogenetically diverse species of the filamentous fungus Fusarium.</title>
        <authorList>
            <person name="Kim H.-S."/>
            <person name="Busman M."/>
            <person name="Brown D.W."/>
            <person name="Divon H."/>
            <person name="Uhlig S."/>
            <person name="Proctor R.H."/>
        </authorList>
    </citation>
    <scope>NUCLEOTIDE SEQUENCE [LARGE SCALE GENOMIC DNA]</scope>
    <source>
        <strain evidence="1 2">NRRL 25196</strain>
    </source>
</reference>
<gene>
    <name evidence="1" type="ORF">FNAPI_14077</name>
</gene>
<dbReference type="PANTHER" id="PTHR14094">
    <property type="entry name" value="SIGNAL RECOGNITION PARTICLE 72"/>
    <property type="match status" value="1"/>
</dbReference>
<dbReference type="GO" id="GO:0043022">
    <property type="term" value="F:ribosome binding"/>
    <property type="evidence" value="ECO:0007669"/>
    <property type="project" value="TreeGrafter"/>
</dbReference>
<keyword evidence="2" id="KW-1185">Reference proteome</keyword>
<dbReference type="GO" id="GO:0008312">
    <property type="term" value="F:7S RNA binding"/>
    <property type="evidence" value="ECO:0007669"/>
    <property type="project" value="TreeGrafter"/>
</dbReference>
<dbReference type="Pfam" id="PF17004">
    <property type="entry name" value="SRP_TPR_like"/>
    <property type="match status" value="1"/>
</dbReference>
<organism evidence="1 2">
    <name type="scientific">Fusarium napiforme</name>
    <dbReference type="NCBI Taxonomy" id="42672"/>
    <lineage>
        <taxon>Eukaryota</taxon>
        <taxon>Fungi</taxon>
        <taxon>Dikarya</taxon>
        <taxon>Ascomycota</taxon>
        <taxon>Pezizomycotina</taxon>
        <taxon>Sordariomycetes</taxon>
        <taxon>Hypocreomycetidae</taxon>
        <taxon>Hypocreales</taxon>
        <taxon>Nectriaceae</taxon>
        <taxon>Fusarium</taxon>
        <taxon>Fusarium fujikuroi species complex</taxon>
    </lineage>
</organism>
<dbReference type="GO" id="GO:0006614">
    <property type="term" value="P:SRP-dependent cotranslational protein targeting to membrane"/>
    <property type="evidence" value="ECO:0007669"/>
    <property type="project" value="InterPro"/>
</dbReference>